<organism evidence="2 3">
    <name type="scientific">Mytilus edulis</name>
    <name type="common">Blue mussel</name>
    <dbReference type="NCBI Taxonomy" id="6550"/>
    <lineage>
        <taxon>Eukaryota</taxon>
        <taxon>Metazoa</taxon>
        <taxon>Spiralia</taxon>
        <taxon>Lophotrochozoa</taxon>
        <taxon>Mollusca</taxon>
        <taxon>Bivalvia</taxon>
        <taxon>Autobranchia</taxon>
        <taxon>Pteriomorphia</taxon>
        <taxon>Mytilida</taxon>
        <taxon>Mytiloidea</taxon>
        <taxon>Mytilidae</taxon>
        <taxon>Mytilinae</taxon>
        <taxon>Mytilus</taxon>
    </lineage>
</organism>
<evidence type="ECO:0000313" key="3">
    <source>
        <dbReference type="Proteomes" id="UP000683360"/>
    </source>
</evidence>
<evidence type="ECO:0000313" key="2">
    <source>
        <dbReference type="EMBL" id="CAG2205967.1"/>
    </source>
</evidence>
<proteinExistence type="predicted"/>
<dbReference type="EMBL" id="CAJPWZ010001036">
    <property type="protein sequence ID" value="CAG2205967.1"/>
    <property type="molecule type" value="Genomic_DNA"/>
</dbReference>
<evidence type="ECO:0000256" key="1">
    <source>
        <dbReference type="SAM" id="MobiDB-lite"/>
    </source>
</evidence>
<reference evidence="2" key="1">
    <citation type="submission" date="2021-03" db="EMBL/GenBank/DDBJ databases">
        <authorList>
            <person name="Bekaert M."/>
        </authorList>
    </citation>
    <scope>NUCLEOTIDE SEQUENCE</scope>
</reference>
<protein>
    <submittedName>
        <fullName evidence="2">Uncharacterized protein</fullName>
    </submittedName>
</protein>
<dbReference type="AlphaFoldDB" id="A0A8S3RG63"/>
<gene>
    <name evidence="2" type="ORF">MEDL_20305</name>
</gene>
<accession>A0A8S3RG63</accession>
<feature type="compositionally biased region" description="Low complexity" evidence="1">
    <location>
        <begin position="106"/>
        <end position="119"/>
    </location>
</feature>
<sequence length="163" mass="18514">MMTSYFRILKIFDNDIVRGNESRRHCLKLICNFMSHRRNMTENNSNQATMGSNSNQNWMRLNLPINNTGAISNQVGNAVSGIMPTIMGHNPHRIVVSRSSSVDANQPQQTPVTQTSTDNVNNDFVLDLNRLQHNPDHAHSHDFLHQGLQIDPRASRILDLMKI</sequence>
<keyword evidence="3" id="KW-1185">Reference proteome</keyword>
<dbReference type="Proteomes" id="UP000683360">
    <property type="component" value="Unassembled WGS sequence"/>
</dbReference>
<name>A0A8S3RG63_MYTED</name>
<feature type="region of interest" description="Disordered" evidence="1">
    <location>
        <begin position="100"/>
        <end position="119"/>
    </location>
</feature>
<comment type="caution">
    <text evidence="2">The sequence shown here is derived from an EMBL/GenBank/DDBJ whole genome shotgun (WGS) entry which is preliminary data.</text>
</comment>